<feature type="compositionally biased region" description="Low complexity" evidence="1">
    <location>
        <begin position="180"/>
        <end position="207"/>
    </location>
</feature>
<feature type="region of interest" description="Disordered" evidence="1">
    <location>
        <begin position="95"/>
        <end position="114"/>
    </location>
</feature>
<evidence type="ECO:0000313" key="3">
    <source>
        <dbReference type="Proteomes" id="UP001215598"/>
    </source>
</evidence>
<name>A0AAD7HID5_9AGAR</name>
<feature type="region of interest" description="Disordered" evidence="1">
    <location>
        <begin position="1"/>
        <end position="38"/>
    </location>
</feature>
<gene>
    <name evidence="2" type="ORF">B0H16DRAFT_1474369</name>
</gene>
<protein>
    <submittedName>
        <fullName evidence="2">Uncharacterized protein</fullName>
    </submittedName>
</protein>
<proteinExistence type="predicted"/>
<reference evidence="2" key="1">
    <citation type="submission" date="2023-03" db="EMBL/GenBank/DDBJ databases">
        <title>Massive genome expansion in bonnet fungi (Mycena s.s.) driven by repeated elements and novel gene families across ecological guilds.</title>
        <authorList>
            <consortium name="Lawrence Berkeley National Laboratory"/>
            <person name="Harder C.B."/>
            <person name="Miyauchi S."/>
            <person name="Viragh M."/>
            <person name="Kuo A."/>
            <person name="Thoen E."/>
            <person name="Andreopoulos B."/>
            <person name="Lu D."/>
            <person name="Skrede I."/>
            <person name="Drula E."/>
            <person name="Henrissat B."/>
            <person name="Morin E."/>
            <person name="Kohler A."/>
            <person name="Barry K."/>
            <person name="LaButti K."/>
            <person name="Morin E."/>
            <person name="Salamov A."/>
            <person name="Lipzen A."/>
            <person name="Mereny Z."/>
            <person name="Hegedus B."/>
            <person name="Baldrian P."/>
            <person name="Stursova M."/>
            <person name="Weitz H."/>
            <person name="Taylor A."/>
            <person name="Grigoriev I.V."/>
            <person name="Nagy L.G."/>
            <person name="Martin F."/>
            <person name="Kauserud H."/>
        </authorList>
    </citation>
    <scope>NUCLEOTIDE SEQUENCE</scope>
    <source>
        <strain evidence="2">CBHHK182m</strain>
    </source>
</reference>
<feature type="region of interest" description="Disordered" evidence="1">
    <location>
        <begin position="152"/>
        <end position="207"/>
    </location>
</feature>
<comment type="caution">
    <text evidence="2">The sequence shown here is derived from an EMBL/GenBank/DDBJ whole genome shotgun (WGS) entry which is preliminary data.</text>
</comment>
<dbReference type="Proteomes" id="UP001215598">
    <property type="component" value="Unassembled WGS sequence"/>
</dbReference>
<evidence type="ECO:0000313" key="2">
    <source>
        <dbReference type="EMBL" id="KAJ7720537.1"/>
    </source>
</evidence>
<keyword evidence="3" id="KW-1185">Reference proteome</keyword>
<accession>A0AAD7HID5</accession>
<organism evidence="2 3">
    <name type="scientific">Mycena metata</name>
    <dbReference type="NCBI Taxonomy" id="1033252"/>
    <lineage>
        <taxon>Eukaryota</taxon>
        <taxon>Fungi</taxon>
        <taxon>Dikarya</taxon>
        <taxon>Basidiomycota</taxon>
        <taxon>Agaricomycotina</taxon>
        <taxon>Agaricomycetes</taxon>
        <taxon>Agaricomycetidae</taxon>
        <taxon>Agaricales</taxon>
        <taxon>Marasmiineae</taxon>
        <taxon>Mycenaceae</taxon>
        <taxon>Mycena</taxon>
    </lineage>
</organism>
<sequence>MDVSGQGGCYVAKNGSPADDNYMSHHNNDLRSRSFYRRQSQRSSYDGLYLPVGAVRTPQPIVTFVPNRDAPIFTHVQNNGSLVTSSDSLSIQPVEKRRPVNQPRAKREPDTPLAQTLVRYRPYSSELTRRVEAKRGARPSEEEVLLRRLQEGLRRDSAQGSRPVQGPRPGSVQGACLAGDSNGESSKASGSKASGSKASDSNIQRGG</sequence>
<dbReference type="EMBL" id="JARKIB010000239">
    <property type="protein sequence ID" value="KAJ7720537.1"/>
    <property type="molecule type" value="Genomic_DNA"/>
</dbReference>
<dbReference type="AlphaFoldDB" id="A0AAD7HID5"/>
<evidence type="ECO:0000256" key="1">
    <source>
        <dbReference type="SAM" id="MobiDB-lite"/>
    </source>
</evidence>
<feature type="compositionally biased region" description="Basic and acidic residues" evidence="1">
    <location>
        <begin position="22"/>
        <end position="32"/>
    </location>
</feature>